<name>A0ABW8TCT6_9CLOT</name>
<dbReference type="InterPro" id="IPR020904">
    <property type="entry name" value="Sc_DH/Rdtase_CS"/>
</dbReference>
<evidence type="ECO:0000313" key="6">
    <source>
        <dbReference type="Proteomes" id="UP001623592"/>
    </source>
</evidence>
<comment type="caution">
    <text evidence="5">The sequence shown here is derived from an EMBL/GenBank/DDBJ whole genome shotgun (WGS) entry which is preliminary data.</text>
</comment>
<dbReference type="PRINTS" id="PR00080">
    <property type="entry name" value="SDRFAMILY"/>
</dbReference>
<evidence type="ECO:0000256" key="2">
    <source>
        <dbReference type="ARBA" id="ARBA00023002"/>
    </source>
</evidence>
<dbReference type="RefSeq" id="WP_406786892.1">
    <property type="nucleotide sequence ID" value="NZ_JBJIAA010000005.1"/>
</dbReference>
<evidence type="ECO:0000256" key="3">
    <source>
        <dbReference type="RuleBase" id="RU000363"/>
    </source>
</evidence>
<dbReference type="EMBL" id="JBJIAA010000005">
    <property type="protein sequence ID" value="MFL0250227.1"/>
    <property type="molecule type" value="Genomic_DNA"/>
</dbReference>
<evidence type="ECO:0000256" key="1">
    <source>
        <dbReference type="ARBA" id="ARBA00006484"/>
    </source>
</evidence>
<dbReference type="InterPro" id="IPR036291">
    <property type="entry name" value="NAD(P)-bd_dom_sf"/>
</dbReference>
<dbReference type="GO" id="GO:0016491">
    <property type="term" value="F:oxidoreductase activity"/>
    <property type="evidence" value="ECO:0007669"/>
    <property type="project" value="UniProtKB-KW"/>
</dbReference>
<dbReference type="PANTHER" id="PTHR42901:SF1">
    <property type="entry name" value="ALCOHOL DEHYDROGENASE"/>
    <property type="match status" value="1"/>
</dbReference>
<evidence type="ECO:0000313" key="5">
    <source>
        <dbReference type="EMBL" id="MFL0250227.1"/>
    </source>
</evidence>
<gene>
    <name evidence="5" type="ORF">ACJDT4_07305</name>
</gene>
<dbReference type="Proteomes" id="UP001623592">
    <property type="component" value="Unassembled WGS sequence"/>
</dbReference>
<dbReference type="PANTHER" id="PTHR42901">
    <property type="entry name" value="ALCOHOL DEHYDROGENASE"/>
    <property type="match status" value="1"/>
</dbReference>
<dbReference type="PRINTS" id="PR00081">
    <property type="entry name" value="GDHRDH"/>
</dbReference>
<dbReference type="Pfam" id="PF00106">
    <property type="entry name" value="adh_short"/>
    <property type="match status" value="1"/>
</dbReference>
<organism evidence="5 6">
    <name type="scientific">Clostridium neuense</name>
    <dbReference type="NCBI Taxonomy" id="1728934"/>
    <lineage>
        <taxon>Bacteria</taxon>
        <taxon>Bacillati</taxon>
        <taxon>Bacillota</taxon>
        <taxon>Clostridia</taxon>
        <taxon>Eubacteriales</taxon>
        <taxon>Clostridiaceae</taxon>
        <taxon>Clostridium</taxon>
    </lineage>
</organism>
<dbReference type="EC" id="1.-.-.-" evidence="5"/>
<comment type="similarity">
    <text evidence="1 3">Belongs to the short-chain dehydrogenases/reductases (SDR) family.</text>
</comment>
<dbReference type="PROSITE" id="PS00061">
    <property type="entry name" value="ADH_SHORT"/>
    <property type="match status" value="1"/>
</dbReference>
<accession>A0ABW8TCT6</accession>
<feature type="coiled-coil region" evidence="4">
    <location>
        <begin position="36"/>
        <end position="63"/>
    </location>
</feature>
<evidence type="ECO:0000256" key="4">
    <source>
        <dbReference type="SAM" id="Coils"/>
    </source>
</evidence>
<sequence>MRDDNKKYITITGASSGIGYETAKAFAKRGKNLIIVARRKNNLEKLKEEILKENSKLDIIIKAIDLSITKNIYKLYEELKTYEIEAWINNAGFGNYDSVANQDLTKIENMLHLNVEALAILSSLYTHDYKDVQNTQLINISSAGGYTIVPNAVTYCATKFFVSTFTEGLSRELKECHAKLQAKVLAPAATKTEFGKVANNTTEYDYDKTFGTYHTSKQMADLLLKLYDSNESVGFVDRENFEFKLSSPLFPYAGNSIHNQKISDK</sequence>
<dbReference type="SUPFAM" id="SSF51735">
    <property type="entry name" value="NAD(P)-binding Rossmann-fold domains"/>
    <property type="match status" value="1"/>
</dbReference>
<proteinExistence type="inferred from homology"/>
<dbReference type="CDD" id="cd05233">
    <property type="entry name" value="SDR_c"/>
    <property type="match status" value="1"/>
</dbReference>
<dbReference type="InterPro" id="IPR002347">
    <property type="entry name" value="SDR_fam"/>
</dbReference>
<reference evidence="5 6" key="1">
    <citation type="submission" date="2024-11" db="EMBL/GenBank/DDBJ databases">
        <authorList>
            <person name="Heng Y.C."/>
            <person name="Lim A.C.H."/>
            <person name="Lee J.K.Y."/>
            <person name="Kittelmann S."/>
        </authorList>
    </citation>
    <scope>NUCLEOTIDE SEQUENCE [LARGE SCALE GENOMIC DNA]</scope>
    <source>
        <strain evidence="5 6">WILCCON 0114</strain>
    </source>
</reference>
<keyword evidence="6" id="KW-1185">Reference proteome</keyword>
<keyword evidence="2 5" id="KW-0560">Oxidoreductase</keyword>
<keyword evidence="4" id="KW-0175">Coiled coil</keyword>
<protein>
    <submittedName>
        <fullName evidence="5">SDR family NAD(P)-dependent oxidoreductase</fullName>
        <ecNumber evidence="5">1.-.-.-</ecNumber>
    </submittedName>
</protein>
<dbReference type="Gene3D" id="3.40.50.720">
    <property type="entry name" value="NAD(P)-binding Rossmann-like Domain"/>
    <property type="match status" value="1"/>
</dbReference>